<organism evidence="1 2">
    <name type="scientific">Rhynchosporium secalis</name>
    <name type="common">Barley scald fungus</name>
    <dbReference type="NCBI Taxonomy" id="38038"/>
    <lineage>
        <taxon>Eukaryota</taxon>
        <taxon>Fungi</taxon>
        <taxon>Dikarya</taxon>
        <taxon>Ascomycota</taxon>
        <taxon>Pezizomycotina</taxon>
        <taxon>Leotiomycetes</taxon>
        <taxon>Helotiales</taxon>
        <taxon>Ploettnerulaceae</taxon>
        <taxon>Rhynchosporium</taxon>
    </lineage>
</organism>
<dbReference type="Proteomes" id="UP000177625">
    <property type="component" value="Unassembled WGS sequence"/>
</dbReference>
<accession>A0A1E1M5I5</accession>
<dbReference type="AlphaFoldDB" id="A0A1E1M5I5"/>
<protein>
    <submittedName>
        <fullName evidence="1">Uncharacterized protein</fullName>
    </submittedName>
</protein>
<proteinExistence type="predicted"/>
<gene>
    <name evidence="1" type="ORF">RSE6_04529</name>
</gene>
<reference evidence="2" key="1">
    <citation type="submission" date="2016-03" db="EMBL/GenBank/DDBJ databases">
        <authorList>
            <person name="Guldener U."/>
        </authorList>
    </citation>
    <scope>NUCLEOTIDE SEQUENCE [LARGE SCALE GENOMIC DNA]</scope>
</reference>
<name>A0A1E1M5I5_RHYSE</name>
<dbReference type="EMBL" id="FJVC01000167">
    <property type="protein sequence ID" value="CZT44369.1"/>
    <property type="molecule type" value="Genomic_DNA"/>
</dbReference>
<sequence>MAMFDALKKGKGNVERVDKEHHSRLKRGFGIGDLDIVDFMIRDEEISLPDVMLGVFARISLRDVSRSIDRYIGVYSVNWKYR</sequence>
<evidence type="ECO:0000313" key="1">
    <source>
        <dbReference type="EMBL" id="CZT44369.1"/>
    </source>
</evidence>
<keyword evidence="2" id="KW-1185">Reference proteome</keyword>
<evidence type="ECO:0000313" key="2">
    <source>
        <dbReference type="Proteomes" id="UP000177625"/>
    </source>
</evidence>